<protein>
    <submittedName>
        <fullName evidence="9">DMT family transporter</fullName>
    </submittedName>
</protein>
<feature type="transmembrane region" description="Helical" evidence="7">
    <location>
        <begin position="38"/>
        <end position="58"/>
    </location>
</feature>
<evidence type="ECO:0000256" key="7">
    <source>
        <dbReference type="SAM" id="Phobius"/>
    </source>
</evidence>
<evidence type="ECO:0000256" key="6">
    <source>
        <dbReference type="ARBA" id="ARBA00023136"/>
    </source>
</evidence>
<feature type="transmembrane region" description="Helical" evidence="7">
    <location>
        <begin position="152"/>
        <end position="170"/>
    </location>
</feature>
<dbReference type="InterPro" id="IPR000620">
    <property type="entry name" value="EamA_dom"/>
</dbReference>
<keyword evidence="4 7" id="KW-0812">Transmembrane</keyword>
<keyword evidence="5 7" id="KW-1133">Transmembrane helix</keyword>
<evidence type="ECO:0000256" key="2">
    <source>
        <dbReference type="ARBA" id="ARBA00007362"/>
    </source>
</evidence>
<dbReference type="InterPro" id="IPR037185">
    <property type="entry name" value="EmrE-like"/>
</dbReference>
<evidence type="ECO:0000313" key="10">
    <source>
        <dbReference type="Proteomes" id="UP001298681"/>
    </source>
</evidence>
<feature type="transmembrane region" description="Helical" evidence="7">
    <location>
        <begin position="12"/>
        <end position="32"/>
    </location>
</feature>
<feature type="domain" description="EamA" evidence="8">
    <location>
        <begin position="10"/>
        <end position="139"/>
    </location>
</feature>
<gene>
    <name evidence="9" type="ORF">L0P57_07785</name>
</gene>
<dbReference type="EMBL" id="JAKNHQ010000009">
    <property type="protein sequence ID" value="MCG4610833.1"/>
    <property type="molecule type" value="Genomic_DNA"/>
</dbReference>
<dbReference type="PANTHER" id="PTHR42920:SF5">
    <property type="entry name" value="EAMA DOMAIN-CONTAINING PROTEIN"/>
    <property type="match status" value="1"/>
</dbReference>
<proteinExistence type="inferred from homology"/>
<evidence type="ECO:0000313" key="9">
    <source>
        <dbReference type="EMBL" id="MCG4610833.1"/>
    </source>
</evidence>
<dbReference type="RefSeq" id="WP_191395364.1">
    <property type="nucleotide sequence ID" value="NZ_JAKNHQ010000009.1"/>
</dbReference>
<accession>A0ABS9MJZ3</accession>
<reference evidence="9 10" key="1">
    <citation type="submission" date="2022-01" db="EMBL/GenBank/DDBJ databases">
        <title>Collection of gut derived symbiotic bacterial strains cultured from healthy donors.</title>
        <authorList>
            <person name="Lin H."/>
            <person name="Kohout C."/>
            <person name="Waligurski E."/>
            <person name="Pamer E.G."/>
        </authorList>
    </citation>
    <scope>NUCLEOTIDE SEQUENCE [LARGE SCALE GENOMIC DNA]</scope>
    <source>
        <strain evidence="9 10">DFI.7.58</strain>
    </source>
</reference>
<feature type="transmembrane region" description="Helical" evidence="7">
    <location>
        <begin position="70"/>
        <end position="86"/>
    </location>
</feature>
<comment type="similarity">
    <text evidence="2">Belongs to the EamA transporter family.</text>
</comment>
<evidence type="ECO:0000259" key="8">
    <source>
        <dbReference type="Pfam" id="PF00892"/>
    </source>
</evidence>
<feature type="transmembrane region" description="Helical" evidence="7">
    <location>
        <begin position="177"/>
        <end position="197"/>
    </location>
</feature>
<dbReference type="InterPro" id="IPR051258">
    <property type="entry name" value="Diverse_Substrate_Transporter"/>
</dbReference>
<name>A0ABS9MJZ3_9FIRM</name>
<keyword evidence="10" id="KW-1185">Reference proteome</keyword>
<feature type="transmembrane region" description="Helical" evidence="7">
    <location>
        <begin position="122"/>
        <end position="140"/>
    </location>
</feature>
<evidence type="ECO:0000256" key="1">
    <source>
        <dbReference type="ARBA" id="ARBA00004651"/>
    </source>
</evidence>
<feature type="transmembrane region" description="Helical" evidence="7">
    <location>
        <begin position="209"/>
        <end position="227"/>
    </location>
</feature>
<dbReference type="PANTHER" id="PTHR42920">
    <property type="entry name" value="OS03G0707200 PROTEIN-RELATED"/>
    <property type="match status" value="1"/>
</dbReference>
<evidence type="ECO:0000256" key="3">
    <source>
        <dbReference type="ARBA" id="ARBA00022475"/>
    </source>
</evidence>
<sequence length="310" mass="33570">MYTKKQLRLAELGLLIVTIIWGSGFVVVKSATGSLEPAAIVALRFAIATILMCIVFFPRLKRIDKSCIKAGALAGFLYFLAFYLQTLGAKYTTAGKNAFLTAIYVVLVPFLYWIIQKQRPDLYNVSAAFLCIIGIGLLSLNADFSINQGDAFSLLGGVGFTAQIVATAILTQKQDPILLSVTQFGFATIFAAVTSLLTEPISTHLAPDTLTYILYLGVFSTMIALLLQTVCQKYVPASNASLIMSLESVFGCICGILFLHEELSGRILAGFALIFGAMLLSEVKPAFLRSGFRRLSAPPIHSKKKEGSEP</sequence>
<feature type="transmembrane region" description="Helical" evidence="7">
    <location>
        <begin position="239"/>
        <end position="259"/>
    </location>
</feature>
<organism evidence="9 10">
    <name type="scientific">Anaeromassilibacillus senegalensis</name>
    <dbReference type="NCBI Taxonomy" id="1673717"/>
    <lineage>
        <taxon>Bacteria</taxon>
        <taxon>Bacillati</taxon>
        <taxon>Bacillota</taxon>
        <taxon>Clostridia</taxon>
        <taxon>Eubacteriales</taxon>
        <taxon>Acutalibacteraceae</taxon>
        <taxon>Anaeromassilibacillus</taxon>
    </lineage>
</organism>
<keyword evidence="6 7" id="KW-0472">Membrane</keyword>
<comment type="caution">
    <text evidence="9">The sequence shown here is derived from an EMBL/GenBank/DDBJ whole genome shotgun (WGS) entry which is preliminary data.</text>
</comment>
<evidence type="ECO:0000256" key="5">
    <source>
        <dbReference type="ARBA" id="ARBA00022989"/>
    </source>
</evidence>
<dbReference type="Proteomes" id="UP001298681">
    <property type="component" value="Unassembled WGS sequence"/>
</dbReference>
<feature type="transmembrane region" description="Helical" evidence="7">
    <location>
        <begin position="265"/>
        <end position="283"/>
    </location>
</feature>
<feature type="transmembrane region" description="Helical" evidence="7">
    <location>
        <begin position="98"/>
        <end position="115"/>
    </location>
</feature>
<evidence type="ECO:0000256" key="4">
    <source>
        <dbReference type="ARBA" id="ARBA00022692"/>
    </source>
</evidence>
<feature type="domain" description="EamA" evidence="8">
    <location>
        <begin position="149"/>
        <end position="280"/>
    </location>
</feature>
<dbReference type="SUPFAM" id="SSF103481">
    <property type="entry name" value="Multidrug resistance efflux transporter EmrE"/>
    <property type="match status" value="2"/>
</dbReference>
<dbReference type="Pfam" id="PF00892">
    <property type="entry name" value="EamA"/>
    <property type="match status" value="2"/>
</dbReference>
<keyword evidence="3" id="KW-1003">Cell membrane</keyword>
<comment type="subcellular location">
    <subcellularLocation>
        <location evidence="1">Cell membrane</location>
        <topology evidence="1">Multi-pass membrane protein</topology>
    </subcellularLocation>
</comment>